<comment type="caution">
    <text evidence="3">The sequence shown here is derived from an EMBL/GenBank/DDBJ whole genome shotgun (WGS) entry which is preliminary data.</text>
</comment>
<keyword evidence="4" id="KW-1185">Reference proteome</keyword>
<feature type="transmembrane region" description="Helical" evidence="2">
    <location>
        <begin position="7"/>
        <end position="25"/>
    </location>
</feature>
<dbReference type="Proteomes" id="UP000499080">
    <property type="component" value="Unassembled WGS sequence"/>
</dbReference>
<evidence type="ECO:0000256" key="2">
    <source>
        <dbReference type="SAM" id="Phobius"/>
    </source>
</evidence>
<proteinExistence type="predicted"/>
<evidence type="ECO:0000256" key="1">
    <source>
        <dbReference type="SAM" id="MobiDB-lite"/>
    </source>
</evidence>
<keyword evidence="2" id="KW-1133">Transmembrane helix</keyword>
<gene>
    <name evidence="3" type="ORF">AVEN_125868_1</name>
</gene>
<protein>
    <submittedName>
        <fullName evidence="3">Uncharacterized protein</fullName>
    </submittedName>
</protein>
<keyword evidence="2" id="KW-0812">Transmembrane</keyword>
<keyword evidence="2" id="KW-0472">Membrane</keyword>
<organism evidence="3 4">
    <name type="scientific">Araneus ventricosus</name>
    <name type="common">Orbweaver spider</name>
    <name type="synonym">Epeira ventricosa</name>
    <dbReference type="NCBI Taxonomy" id="182803"/>
    <lineage>
        <taxon>Eukaryota</taxon>
        <taxon>Metazoa</taxon>
        <taxon>Ecdysozoa</taxon>
        <taxon>Arthropoda</taxon>
        <taxon>Chelicerata</taxon>
        <taxon>Arachnida</taxon>
        <taxon>Araneae</taxon>
        <taxon>Araneomorphae</taxon>
        <taxon>Entelegynae</taxon>
        <taxon>Araneoidea</taxon>
        <taxon>Araneidae</taxon>
        <taxon>Araneus</taxon>
    </lineage>
</organism>
<feature type="region of interest" description="Disordered" evidence="1">
    <location>
        <begin position="452"/>
        <end position="483"/>
    </location>
</feature>
<reference evidence="3 4" key="1">
    <citation type="journal article" date="2019" name="Sci. Rep.">
        <title>Orb-weaving spider Araneus ventricosus genome elucidates the spidroin gene catalogue.</title>
        <authorList>
            <person name="Kono N."/>
            <person name="Nakamura H."/>
            <person name="Ohtoshi R."/>
            <person name="Moran D.A.P."/>
            <person name="Shinohara A."/>
            <person name="Yoshida Y."/>
            <person name="Fujiwara M."/>
            <person name="Mori M."/>
            <person name="Tomita M."/>
            <person name="Arakawa K."/>
        </authorList>
    </citation>
    <scope>NUCLEOTIDE SEQUENCE [LARGE SCALE GENOMIC DNA]</scope>
</reference>
<dbReference type="AlphaFoldDB" id="A0A4Y2T7T6"/>
<evidence type="ECO:0000313" key="4">
    <source>
        <dbReference type="Proteomes" id="UP000499080"/>
    </source>
</evidence>
<feature type="transmembrane region" description="Helical" evidence="2">
    <location>
        <begin position="31"/>
        <end position="51"/>
    </location>
</feature>
<sequence length="500" mass="57238">MDIENTLTLIVISSWFWVTAKYIIFVDLYDLIMDIFCATTLTAFGYLLVALNRAIRREKKDPIKTDEDEKKMKVDGICQTDQQKRHQKSMEVEQENTEKSAKVALNQCLEKITEPSEMKEDTSTQREQIQFNTASTQALSKIQHDKQIQAILQVSENKETQTSPNLLSDKEVQTEAIPNATKVFVPIKRQKPKPTVPLTKEFQNYHRRKHDVQRRKIKCKPKLEVITEAQEHVNDLLLRKLPYPSEMETKAKIIDNTLAAKNYGEMEIKAKIFDNTFAAEKFGERETEVEIAENTVAATNYGEMETMAESVDKTFSVKNCGEMGTQAEIVDDTVSAENYGEIETETAISEYNVAEENSYEMSWRQPEHSSKLPPAGEMAKEAEIIDNTAAAKNYDEMENKAEIFYYTFPAENYGEMDTEAEIVDNSVSAESYREMETEAEIFDNTVAAKISGEMSSEQPEHSSNDDIHLKMKDEIKPGKKGKKSSFLKKKFKNLKKFFKK</sequence>
<accession>A0A4Y2T7T6</accession>
<dbReference type="EMBL" id="BGPR01026360">
    <property type="protein sequence ID" value="GBN96010.1"/>
    <property type="molecule type" value="Genomic_DNA"/>
</dbReference>
<name>A0A4Y2T7T6_ARAVE</name>
<feature type="compositionally biased region" description="Basic and acidic residues" evidence="1">
    <location>
        <begin position="458"/>
        <end position="477"/>
    </location>
</feature>
<evidence type="ECO:0000313" key="3">
    <source>
        <dbReference type="EMBL" id="GBN96010.1"/>
    </source>
</evidence>